<feature type="region of interest" description="Disordered" evidence="1">
    <location>
        <begin position="1"/>
        <end position="140"/>
    </location>
</feature>
<feature type="compositionally biased region" description="Basic and acidic residues" evidence="1">
    <location>
        <begin position="168"/>
        <end position="184"/>
    </location>
</feature>
<name>A0A166ICA6_9MICO</name>
<protein>
    <submittedName>
        <fullName evidence="2">Uncharacterized protein</fullName>
    </submittedName>
</protein>
<sequence>MHHLPERRQHRLRRAGPRAREVEGDQDQDLGQHRSLPQEQREQGRDHPDREAVEHPDPDHRRDLAEVDTEVDEEADHREAEDRHEQRGAGRRREQGLHSRPRDRLADRGDAEERADRADDQEEEEDGASGIVGGQRSDVLDRRRRAELRRGLVTHLLHDGGGEASASRGDHRGDGRAVDDHGSDRVAIGDRLPRLLGGVGPARIEGTLRALLERIGELVGDLRRARERDRQVVGHRRVPGADVGEAECHEEEQRHRDHRDEAGAQRRRPRGVHGSWRGDDIEVVLGHRQVDARSAGGRSWLGRAHRRTPSPVVVDSLAVIDRRVTSASSGSSSSPSTTTVSMRA</sequence>
<dbReference type="EMBL" id="LIIN01000014">
    <property type="protein sequence ID" value="KZX22141.1"/>
    <property type="molecule type" value="Genomic_DNA"/>
</dbReference>
<accession>A0A166ICA6</accession>
<dbReference type="Proteomes" id="UP000076717">
    <property type="component" value="Unassembled WGS sequence"/>
</dbReference>
<evidence type="ECO:0000256" key="1">
    <source>
        <dbReference type="SAM" id="MobiDB-lite"/>
    </source>
</evidence>
<dbReference type="AlphaFoldDB" id="A0A166ICA6"/>
<feature type="compositionally biased region" description="Low complexity" evidence="1">
    <location>
        <begin position="325"/>
        <end position="344"/>
    </location>
</feature>
<organism evidence="2 3">
    <name type="scientific">Rathayibacter tanaceti</name>
    <dbReference type="NCBI Taxonomy" id="1671680"/>
    <lineage>
        <taxon>Bacteria</taxon>
        <taxon>Bacillati</taxon>
        <taxon>Actinomycetota</taxon>
        <taxon>Actinomycetes</taxon>
        <taxon>Micrococcales</taxon>
        <taxon>Microbacteriaceae</taxon>
        <taxon>Rathayibacter</taxon>
    </lineage>
</organism>
<comment type="caution">
    <text evidence="2">The sequence shown here is derived from an EMBL/GenBank/DDBJ whole genome shotgun (WGS) entry which is preliminary data.</text>
</comment>
<gene>
    <name evidence="2" type="ORF">ACH61_00708</name>
</gene>
<proteinExistence type="predicted"/>
<feature type="compositionally biased region" description="Basic residues" evidence="1">
    <location>
        <begin position="8"/>
        <end position="17"/>
    </location>
</feature>
<reference evidence="2 3" key="1">
    <citation type="submission" date="2015-08" db="EMBL/GenBank/DDBJ databases">
        <title>Draft Genome Sequence of Rathayibacter sp. Strain VKM Ac-2596 Isolated from Leaf Gall Induced by Plant-Parasitic Nematodes.</title>
        <authorList>
            <person name="Vasilenko O.V."/>
            <person name="Starodumova I.P."/>
            <person name="Tarlachkov S.V."/>
            <person name="Dorofeeva L.V."/>
            <person name="Evtushenko L.I."/>
        </authorList>
    </citation>
    <scope>NUCLEOTIDE SEQUENCE [LARGE SCALE GENOMIC DNA]</scope>
    <source>
        <strain evidence="2 3">VKM Ac-2596</strain>
    </source>
</reference>
<feature type="compositionally biased region" description="Basic and acidic residues" evidence="1">
    <location>
        <begin position="251"/>
        <end position="264"/>
    </location>
</feature>
<feature type="region of interest" description="Disordered" evidence="1">
    <location>
        <begin position="244"/>
        <end position="276"/>
    </location>
</feature>
<keyword evidence="3" id="KW-1185">Reference proteome</keyword>
<evidence type="ECO:0000313" key="2">
    <source>
        <dbReference type="EMBL" id="KZX22141.1"/>
    </source>
</evidence>
<feature type="compositionally biased region" description="Basic and acidic residues" evidence="1">
    <location>
        <begin position="75"/>
        <end position="118"/>
    </location>
</feature>
<feature type="compositionally biased region" description="Basic and acidic residues" evidence="1">
    <location>
        <begin position="39"/>
        <end position="65"/>
    </location>
</feature>
<evidence type="ECO:0000313" key="3">
    <source>
        <dbReference type="Proteomes" id="UP000076717"/>
    </source>
</evidence>
<feature type="region of interest" description="Disordered" evidence="1">
    <location>
        <begin position="323"/>
        <end position="344"/>
    </location>
</feature>
<feature type="region of interest" description="Disordered" evidence="1">
    <location>
        <begin position="159"/>
        <end position="184"/>
    </location>
</feature>